<dbReference type="OrthoDB" id="5531344at2759"/>
<comment type="caution">
    <text evidence="2">The sequence shown here is derived from an EMBL/GenBank/DDBJ whole genome shotgun (WGS) entry which is preliminary data.</text>
</comment>
<evidence type="ECO:0000313" key="3">
    <source>
        <dbReference type="Proteomes" id="UP000748756"/>
    </source>
</evidence>
<feature type="region of interest" description="Disordered" evidence="1">
    <location>
        <begin position="518"/>
        <end position="540"/>
    </location>
</feature>
<feature type="region of interest" description="Disordered" evidence="1">
    <location>
        <begin position="347"/>
        <end position="367"/>
    </location>
</feature>
<feature type="region of interest" description="Disordered" evidence="1">
    <location>
        <begin position="590"/>
        <end position="689"/>
    </location>
</feature>
<feature type="compositionally biased region" description="Low complexity" evidence="1">
    <location>
        <begin position="11"/>
        <end position="25"/>
    </location>
</feature>
<feature type="compositionally biased region" description="Polar residues" evidence="1">
    <location>
        <begin position="278"/>
        <end position="291"/>
    </location>
</feature>
<dbReference type="AlphaFoldDB" id="A0A9P5S9K8"/>
<feature type="compositionally biased region" description="Polar residues" evidence="1">
    <location>
        <begin position="858"/>
        <end position="868"/>
    </location>
</feature>
<name>A0A9P5S9K8_9FUNG</name>
<dbReference type="EMBL" id="JAAAUQ010000047">
    <property type="protein sequence ID" value="KAF9155869.1"/>
    <property type="molecule type" value="Genomic_DNA"/>
</dbReference>
<sequence length="995" mass="102806">MEPPAGAAPDSIMTDSTTPTTSSGSLPNPAIAPVAGESIQVNGTNPPTPSNLSVTTTTRLVTEVDKAVLASTNTNTQDLAFSDIAHAPILSAADLLPQDPSSLIEPSHGVAITPSIPSVDLTPLTTTVPTGFGVSILPGLDLSVNAANDEFIVMDNGLITGTAETIDSGLLNAQVPVVTKPDVLVARAEDAQSSSVLPGAKISHSTATLVPWQDILVNMLSELGFVESSRMMAAEELVLSKTQQENAPKIIEKFTRLLQESTSGSASTSSDSSSGATKRQNSSSGDLTSGTADGHDAIKRRRVNDARGMVLENATRDEIEERMIQFMANKREQINESNRQEFIKGRVPNVEPSGTNADAQGADAEDDGCARVDARKLNRTIQMKLETVKNEALTKTNPKTHAQQSDLSMTSNGLDERLRNIQVHLNLRFAAVPVCTIAERIRIIEDVIIQLERDYPLWSALHFNQPNRVFPPPPSVTTVSRNGRNQIVMSGEHLHTTLIDSGDPVANPAALTQFPGVGMSHSPSGSPTAQVQRQGGQETSLRTGVATNITVNNGQGAGSAVQVRSGVASPGGVGGSATVIKLKRHGGAGSSSLARAVQQQLAQRKANAAAGGTTDDPRQAYGTTSSFKITPTPHRASPSDSGSVLTKTGGHPSNSSPGSSLSPNIAFADPLKPGVTGRGPIKSRRKSIAKGLDPASAMASMNVAHAGNILGTNPGAGRIVGAPMSLGSQPSVMSEASLGSLAVTKAKAASVKKSRKKKGDEGADESGVAKLASRPGTGRGKGGFGLGKGKGGGRPAMGLGLGKGKGGAYRQELLRQAEVEEFDDYSDEDVEDDGDFQSNSASTILGTMAKAPAGTGNGSLTAGNTTTFENDNSALAHLVSSALKEANAAALAQQKKQQEQQQQQQQQQQQHQQQQQAPPPPTIAKAKKAPKKPSTPAKPPPVRKFGGKSFGMVGGESSGSSNESSDGEGSGSSGSQSDSSSSSGSISGSDPGDSD</sequence>
<proteinExistence type="predicted"/>
<feature type="region of interest" description="Disordered" evidence="1">
    <location>
        <begin position="261"/>
        <end position="301"/>
    </location>
</feature>
<protein>
    <submittedName>
        <fullName evidence="2">Uncharacterized protein</fullName>
    </submittedName>
</protein>
<feature type="compositionally biased region" description="Acidic residues" evidence="1">
    <location>
        <begin position="819"/>
        <end position="835"/>
    </location>
</feature>
<feature type="region of interest" description="Disordered" evidence="1">
    <location>
        <begin position="748"/>
        <end position="795"/>
    </location>
</feature>
<gene>
    <name evidence="2" type="ORF">BG015_008231</name>
</gene>
<accession>A0A9P5S9K8</accession>
<dbReference type="Proteomes" id="UP000748756">
    <property type="component" value="Unassembled WGS sequence"/>
</dbReference>
<organism evidence="2 3">
    <name type="scientific">Linnemannia schmuckeri</name>
    <dbReference type="NCBI Taxonomy" id="64567"/>
    <lineage>
        <taxon>Eukaryota</taxon>
        <taxon>Fungi</taxon>
        <taxon>Fungi incertae sedis</taxon>
        <taxon>Mucoromycota</taxon>
        <taxon>Mortierellomycotina</taxon>
        <taxon>Mortierellomycetes</taxon>
        <taxon>Mortierellales</taxon>
        <taxon>Mortierellaceae</taxon>
        <taxon>Linnemannia</taxon>
    </lineage>
</organism>
<reference evidence="2" key="1">
    <citation type="journal article" date="2020" name="Fungal Divers.">
        <title>Resolving the Mortierellaceae phylogeny through synthesis of multi-gene phylogenetics and phylogenomics.</title>
        <authorList>
            <person name="Vandepol N."/>
            <person name="Liber J."/>
            <person name="Desiro A."/>
            <person name="Na H."/>
            <person name="Kennedy M."/>
            <person name="Barry K."/>
            <person name="Grigoriev I.V."/>
            <person name="Miller A.N."/>
            <person name="O'Donnell K."/>
            <person name="Stajich J.E."/>
            <person name="Bonito G."/>
        </authorList>
    </citation>
    <scope>NUCLEOTIDE SEQUENCE</scope>
    <source>
        <strain evidence="2">NRRL 6426</strain>
    </source>
</reference>
<evidence type="ECO:0000313" key="2">
    <source>
        <dbReference type="EMBL" id="KAF9155869.1"/>
    </source>
</evidence>
<feature type="compositionally biased region" description="Low complexity" evidence="1">
    <location>
        <begin position="973"/>
        <end position="995"/>
    </location>
</feature>
<feature type="compositionally biased region" description="Polar residues" evidence="1">
    <location>
        <begin position="521"/>
        <end position="540"/>
    </location>
</feature>
<feature type="compositionally biased region" description="Low complexity" evidence="1">
    <location>
        <begin position="886"/>
        <end position="916"/>
    </location>
</feature>
<feature type="compositionally biased region" description="Gly residues" evidence="1">
    <location>
        <begin position="777"/>
        <end position="795"/>
    </location>
</feature>
<feature type="compositionally biased region" description="Gly residues" evidence="1">
    <location>
        <begin position="948"/>
        <end position="957"/>
    </location>
</feature>
<feature type="compositionally biased region" description="Low complexity" evidence="1">
    <location>
        <begin position="593"/>
        <end position="606"/>
    </location>
</feature>
<feature type="compositionally biased region" description="Low complexity" evidence="1">
    <location>
        <begin position="261"/>
        <end position="277"/>
    </location>
</feature>
<feature type="region of interest" description="Disordered" evidence="1">
    <location>
        <begin position="819"/>
        <end position="868"/>
    </location>
</feature>
<feature type="region of interest" description="Disordered" evidence="1">
    <location>
        <begin position="886"/>
        <end position="995"/>
    </location>
</feature>
<feature type="compositionally biased region" description="Low complexity" evidence="1">
    <location>
        <begin position="649"/>
        <end position="663"/>
    </location>
</feature>
<keyword evidence="3" id="KW-1185">Reference proteome</keyword>
<feature type="region of interest" description="Disordered" evidence="1">
    <location>
        <begin position="1"/>
        <end position="31"/>
    </location>
</feature>
<evidence type="ECO:0000256" key="1">
    <source>
        <dbReference type="SAM" id="MobiDB-lite"/>
    </source>
</evidence>